<evidence type="ECO:0000256" key="2">
    <source>
        <dbReference type="SAM" id="MobiDB-lite"/>
    </source>
</evidence>
<feature type="non-terminal residue" evidence="3">
    <location>
        <position position="1"/>
    </location>
</feature>
<accession>A0ABV1WBH7</accession>
<evidence type="ECO:0000256" key="1">
    <source>
        <dbReference type="ARBA" id="ARBA00023125"/>
    </source>
</evidence>
<reference evidence="3 4" key="1">
    <citation type="submission" date="2024-06" db="EMBL/GenBank/DDBJ databases">
        <title>The Natural Products Discovery Center: Release of the First 8490 Sequenced Strains for Exploring Actinobacteria Biosynthetic Diversity.</title>
        <authorList>
            <person name="Kalkreuter E."/>
            <person name="Kautsar S.A."/>
            <person name="Yang D."/>
            <person name="Bader C.D."/>
            <person name="Teijaro C.N."/>
            <person name="Fluegel L."/>
            <person name="Davis C.M."/>
            <person name="Simpson J.R."/>
            <person name="Lauterbach L."/>
            <person name="Steele A.D."/>
            <person name="Gui C."/>
            <person name="Meng S."/>
            <person name="Li G."/>
            <person name="Viehrig K."/>
            <person name="Ye F."/>
            <person name="Su P."/>
            <person name="Kiefer A.F."/>
            <person name="Nichols A."/>
            <person name="Cepeda A.J."/>
            <person name="Yan W."/>
            <person name="Fan B."/>
            <person name="Jiang Y."/>
            <person name="Adhikari A."/>
            <person name="Zheng C.-J."/>
            <person name="Schuster L."/>
            <person name="Cowan T.M."/>
            <person name="Smanski M.J."/>
            <person name="Chevrette M.G."/>
            <person name="De Carvalho L.P.S."/>
            <person name="Shen B."/>
        </authorList>
    </citation>
    <scope>NUCLEOTIDE SEQUENCE [LARGE SCALE GENOMIC DNA]</scope>
    <source>
        <strain evidence="3 4">NPDC000634</strain>
    </source>
</reference>
<gene>
    <name evidence="3" type="ORF">ABT317_32355</name>
</gene>
<keyword evidence="4" id="KW-1185">Reference proteome</keyword>
<feature type="compositionally biased region" description="Basic residues" evidence="2">
    <location>
        <begin position="117"/>
        <end position="126"/>
    </location>
</feature>
<sequence>TVGHRDAQVRRALIRLLHVAQRHNLAIAVEDLDFAAEKTREKHGRRKRFRKLLSHMPVSRLRARLVSMAAELGITVVAVDPAYTSRWGAQHWQKPLTGKARKTTRHDSAAVAVGRRALGHRIRRRTAPPPAHQSDGQGHRTAQAGYGTGRREETRPLIPGPRTRAAGTGHGANAGDQGTQHRSEYPAEHESLQDSPPLSF</sequence>
<evidence type="ECO:0000313" key="4">
    <source>
        <dbReference type="Proteomes" id="UP001458415"/>
    </source>
</evidence>
<name>A0ABV1WBH7_9ACTN</name>
<protein>
    <submittedName>
        <fullName evidence="3">IS200/IS605 family accessory protein TnpB-related protein</fullName>
    </submittedName>
</protein>
<evidence type="ECO:0000313" key="3">
    <source>
        <dbReference type="EMBL" id="MER6981538.1"/>
    </source>
</evidence>
<feature type="region of interest" description="Disordered" evidence="2">
    <location>
        <begin position="96"/>
        <end position="200"/>
    </location>
</feature>
<proteinExistence type="predicted"/>
<keyword evidence="1" id="KW-0238">DNA-binding</keyword>
<dbReference type="EMBL" id="JBEPCU010000788">
    <property type="protein sequence ID" value="MER6981538.1"/>
    <property type="molecule type" value="Genomic_DNA"/>
</dbReference>
<comment type="caution">
    <text evidence="3">The sequence shown here is derived from an EMBL/GenBank/DDBJ whole genome shotgun (WGS) entry which is preliminary data.</text>
</comment>
<dbReference type="InterPro" id="IPR010095">
    <property type="entry name" value="Cas12f1-like_TNB"/>
</dbReference>
<feature type="compositionally biased region" description="Basic and acidic residues" evidence="2">
    <location>
        <begin position="179"/>
        <end position="192"/>
    </location>
</feature>
<organism evidence="3 4">
    <name type="scientific">Streptomyces carpinensis</name>
    <dbReference type="NCBI Taxonomy" id="66369"/>
    <lineage>
        <taxon>Bacteria</taxon>
        <taxon>Bacillati</taxon>
        <taxon>Actinomycetota</taxon>
        <taxon>Actinomycetes</taxon>
        <taxon>Kitasatosporales</taxon>
        <taxon>Streptomycetaceae</taxon>
        <taxon>Streptomyces</taxon>
    </lineage>
</organism>
<dbReference type="Proteomes" id="UP001458415">
    <property type="component" value="Unassembled WGS sequence"/>
</dbReference>
<dbReference type="NCBIfam" id="TIGR01766">
    <property type="entry name" value="IS200/IS605 family accessory protein TnpB-like domain"/>
    <property type="match status" value="1"/>
</dbReference>